<evidence type="ECO:0000256" key="1">
    <source>
        <dbReference type="SAM" id="Phobius"/>
    </source>
</evidence>
<organism evidence="2 3">
    <name type="scientific">Sphingomonas oryzagri</name>
    <dbReference type="NCBI Taxonomy" id="3042314"/>
    <lineage>
        <taxon>Bacteria</taxon>
        <taxon>Pseudomonadati</taxon>
        <taxon>Pseudomonadota</taxon>
        <taxon>Alphaproteobacteria</taxon>
        <taxon>Sphingomonadales</taxon>
        <taxon>Sphingomonadaceae</taxon>
        <taxon>Sphingomonas</taxon>
    </lineage>
</organism>
<keyword evidence="1" id="KW-0472">Membrane</keyword>
<keyword evidence="1" id="KW-0812">Transmembrane</keyword>
<dbReference type="RefSeq" id="WP_281042828.1">
    <property type="nucleotide sequence ID" value="NZ_JARYGZ010000001.1"/>
</dbReference>
<protein>
    <submittedName>
        <fullName evidence="2">Uncharacterized protein</fullName>
    </submittedName>
</protein>
<comment type="caution">
    <text evidence="2">The sequence shown here is derived from an EMBL/GenBank/DDBJ whole genome shotgun (WGS) entry which is preliminary data.</text>
</comment>
<dbReference type="EMBL" id="JARYGZ010000001">
    <property type="protein sequence ID" value="MDH7637475.1"/>
    <property type="molecule type" value="Genomic_DNA"/>
</dbReference>
<feature type="transmembrane region" description="Helical" evidence="1">
    <location>
        <begin position="21"/>
        <end position="37"/>
    </location>
</feature>
<keyword evidence="1" id="KW-1133">Transmembrane helix</keyword>
<reference evidence="2" key="1">
    <citation type="submission" date="2023-04" db="EMBL/GenBank/DDBJ databases">
        <title>Sphingomonas sp. MAHUQ-71 isolated from rice field.</title>
        <authorList>
            <person name="Huq M.A."/>
        </authorList>
    </citation>
    <scope>NUCLEOTIDE SEQUENCE</scope>
    <source>
        <strain evidence="2">MAHUQ-71</strain>
    </source>
</reference>
<keyword evidence="3" id="KW-1185">Reference proteome</keyword>
<dbReference type="Proteomes" id="UP001160625">
    <property type="component" value="Unassembled WGS sequence"/>
</dbReference>
<evidence type="ECO:0000313" key="2">
    <source>
        <dbReference type="EMBL" id="MDH7637475.1"/>
    </source>
</evidence>
<accession>A0ABT6MWU9</accession>
<proteinExistence type="predicted"/>
<gene>
    <name evidence="2" type="ORF">QGN17_01910</name>
</gene>
<feature type="transmembrane region" description="Helical" evidence="1">
    <location>
        <begin position="89"/>
        <end position="113"/>
    </location>
</feature>
<name>A0ABT6MWU9_9SPHN</name>
<evidence type="ECO:0000313" key="3">
    <source>
        <dbReference type="Proteomes" id="UP001160625"/>
    </source>
</evidence>
<sequence length="215" mass="23010">MAKATTLGDAYFGRAGAPRRINIAMLALMAPLPLAAIDINTTRTVLITPISPAVRDMGIAIGVLGGLAIGACFMVLTRMSPRRPGWGRSIGTFAFFSLIFAPLNGAIGGHFAWRLADLYAFDWRAPVGTPKPYDVDSFQKAGRGTAKYASIDPFNAGETQVEITDADYQTLLKKTPRGHYPPFCLWVLQEQSGSAIRILTGSALRAHPSALASCP</sequence>
<feature type="transmembrane region" description="Helical" evidence="1">
    <location>
        <begin position="57"/>
        <end position="77"/>
    </location>
</feature>